<reference evidence="2 3" key="1">
    <citation type="submission" date="2018-06" db="EMBL/GenBank/DDBJ databases">
        <title>Whole Genome Sequence of an efficient microsymbiont, Rhizobium tropici.</title>
        <authorList>
            <person name="Srinivasan R."/>
            <person name="Singh H.V."/>
            <person name="Srivastava R."/>
            <person name="Kumari B."/>
            <person name="Radhakrishna A."/>
        </authorList>
    </citation>
    <scope>NUCLEOTIDE SEQUENCE [LARGE SCALE GENOMIC DNA]</scope>
    <source>
        <strain evidence="2 3">IGFRI Rhizo-19</strain>
    </source>
</reference>
<evidence type="ECO:0000313" key="3">
    <source>
        <dbReference type="Proteomes" id="UP000251205"/>
    </source>
</evidence>
<keyword evidence="1" id="KW-0472">Membrane</keyword>
<gene>
    <name evidence="2" type="ORF">DQ393_10475</name>
</gene>
<protein>
    <submittedName>
        <fullName evidence="2">Uncharacterized protein</fullName>
    </submittedName>
</protein>
<accession>A0A329YEN0</accession>
<dbReference type="RefSeq" id="WP_112341686.1">
    <property type="nucleotide sequence ID" value="NZ_QMKK01000025.1"/>
</dbReference>
<feature type="transmembrane region" description="Helical" evidence="1">
    <location>
        <begin position="73"/>
        <end position="95"/>
    </location>
</feature>
<feature type="transmembrane region" description="Helical" evidence="1">
    <location>
        <begin position="20"/>
        <end position="40"/>
    </location>
</feature>
<sequence>MSTDEIFTDQQINDFFMKGLSWGLRVLRGVAYFGVALMLLRSNSYGLLNQTSVAIAIGILGAGSASARLAQAAIAVLLFMAILPIGIFGSLRALFG</sequence>
<dbReference type="Proteomes" id="UP000251205">
    <property type="component" value="Unassembled WGS sequence"/>
</dbReference>
<comment type="caution">
    <text evidence="2">The sequence shown here is derived from an EMBL/GenBank/DDBJ whole genome shotgun (WGS) entry which is preliminary data.</text>
</comment>
<organism evidence="2 3">
    <name type="scientific">Rhizobium tropici</name>
    <dbReference type="NCBI Taxonomy" id="398"/>
    <lineage>
        <taxon>Bacteria</taxon>
        <taxon>Pseudomonadati</taxon>
        <taxon>Pseudomonadota</taxon>
        <taxon>Alphaproteobacteria</taxon>
        <taxon>Hyphomicrobiales</taxon>
        <taxon>Rhizobiaceae</taxon>
        <taxon>Rhizobium/Agrobacterium group</taxon>
        <taxon>Rhizobium</taxon>
    </lineage>
</organism>
<keyword evidence="1" id="KW-1133">Transmembrane helix</keyword>
<evidence type="ECO:0000313" key="2">
    <source>
        <dbReference type="EMBL" id="RAX41997.1"/>
    </source>
</evidence>
<dbReference type="AlphaFoldDB" id="A0A329YEN0"/>
<feature type="transmembrane region" description="Helical" evidence="1">
    <location>
        <begin position="47"/>
        <end position="67"/>
    </location>
</feature>
<dbReference type="EMBL" id="QMKK01000025">
    <property type="protein sequence ID" value="RAX41997.1"/>
    <property type="molecule type" value="Genomic_DNA"/>
</dbReference>
<keyword evidence="1" id="KW-0812">Transmembrane</keyword>
<evidence type="ECO:0000256" key="1">
    <source>
        <dbReference type="SAM" id="Phobius"/>
    </source>
</evidence>
<name>A0A329YEN0_RHITR</name>
<dbReference type="OrthoDB" id="8400959at2"/>
<proteinExistence type="predicted"/>